<evidence type="ECO:0000313" key="4">
    <source>
        <dbReference type="Proteomes" id="UP000233249"/>
    </source>
</evidence>
<dbReference type="SUPFAM" id="SSF46785">
    <property type="entry name" value="Winged helix' DNA-binding domain"/>
    <property type="match status" value="1"/>
</dbReference>
<dbReference type="EMBL" id="PJAF01000030">
    <property type="protein sequence ID" value="PKF68038.1"/>
    <property type="molecule type" value="Genomic_DNA"/>
</dbReference>
<dbReference type="RefSeq" id="WP_101174171.1">
    <property type="nucleotide sequence ID" value="NZ_PJAF01000030.1"/>
</dbReference>
<feature type="compositionally biased region" description="Gly residues" evidence="1">
    <location>
        <begin position="36"/>
        <end position="52"/>
    </location>
</feature>
<evidence type="ECO:0000256" key="1">
    <source>
        <dbReference type="SAM" id="MobiDB-lite"/>
    </source>
</evidence>
<dbReference type="InterPro" id="IPR036390">
    <property type="entry name" value="WH_DNA-bd_sf"/>
</dbReference>
<evidence type="ECO:0000259" key="2">
    <source>
        <dbReference type="Pfam" id="PF03551"/>
    </source>
</evidence>
<dbReference type="Pfam" id="PF03551">
    <property type="entry name" value="PadR"/>
    <property type="match status" value="1"/>
</dbReference>
<reference evidence="3 4" key="1">
    <citation type="submission" date="2017-12" db="EMBL/GenBank/DDBJ databases">
        <title>Corynebacterium mastitidis 16-1433 Genome.</title>
        <authorList>
            <person name="Gulvik C.A."/>
        </authorList>
    </citation>
    <scope>NUCLEOTIDE SEQUENCE [LARGE SCALE GENOMIC DNA]</scope>
    <source>
        <strain evidence="3 4">16-1433</strain>
    </source>
</reference>
<dbReference type="InterPro" id="IPR005149">
    <property type="entry name" value="Tscrpt_reg_PadR_N"/>
</dbReference>
<feature type="region of interest" description="Disordered" evidence="1">
    <location>
        <begin position="1"/>
        <end position="52"/>
    </location>
</feature>
<dbReference type="PANTHER" id="PTHR43252:SF2">
    <property type="entry name" value="TRANSCRIPTION REGULATOR, PADR-LIKE FAMILY"/>
    <property type="match status" value="1"/>
</dbReference>
<comment type="caution">
    <text evidence="3">The sequence shown here is derived from an EMBL/GenBank/DDBJ whole genome shotgun (WGS) entry which is preliminary data.</text>
</comment>
<evidence type="ECO:0000313" key="3">
    <source>
        <dbReference type="EMBL" id="PKF68038.1"/>
    </source>
</evidence>
<sequence>MYQHAFGHHDPEHHHHPHPWDRFRGGREEHEHGPRWGWGFGRGPGRGRGGRAGRGDLRAAILWLLSEQPMHGYQLITEIKERTEGHWTPSPGAVYPVLSLLEDEQLITISADSGRKLATLTAEGERRVKEHESEWAVILDAYRESGEGGDPQVQLHREMHRLIRALRSVEGPRVARAAEIVRRAAEELEGLEGLEGLSAAR</sequence>
<dbReference type="AlphaFoldDB" id="A0A2N0X5R3"/>
<proteinExistence type="predicted"/>
<dbReference type="Proteomes" id="UP000233249">
    <property type="component" value="Unassembled WGS sequence"/>
</dbReference>
<protein>
    <submittedName>
        <fullName evidence="3">PadR family transcriptional regulator</fullName>
    </submittedName>
</protein>
<dbReference type="PANTHER" id="PTHR43252">
    <property type="entry name" value="TRANSCRIPTIONAL REGULATOR YQJI"/>
    <property type="match status" value="1"/>
</dbReference>
<name>A0A2N0X5R3_9CORY</name>
<feature type="compositionally biased region" description="Basic and acidic residues" evidence="1">
    <location>
        <begin position="7"/>
        <end position="34"/>
    </location>
</feature>
<organism evidence="3 4">
    <name type="scientific">Corynebacterium mastitidis</name>
    <dbReference type="NCBI Taxonomy" id="161890"/>
    <lineage>
        <taxon>Bacteria</taxon>
        <taxon>Bacillati</taxon>
        <taxon>Actinomycetota</taxon>
        <taxon>Actinomycetes</taxon>
        <taxon>Mycobacteriales</taxon>
        <taxon>Corynebacteriaceae</taxon>
        <taxon>Corynebacterium</taxon>
    </lineage>
</organism>
<feature type="domain" description="Transcription regulator PadR N-terminal" evidence="2">
    <location>
        <begin position="61"/>
        <end position="129"/>
    </location>
</feature>
<dbReference type="InterPro" id="IPR036388">
    <property type="entry name" value="WH-like_DNA-bd_sf"/>
</dbReference>
<dbReference type="OrthoDB" id="1683430at2"/>
<gene>
    <name evidence="3" type="ORF">CXB45_09245</name>
</gene>
<dbReference type="Gene3D" id="1.10.10.10">
    <property type="entry name" value="Winged helix-like DNA-binding domain superfamily/Winged helix DNA-binding domain"/>
    <property type="match status" value="1"/>
</dbReference>
<accession>A0A2N0X5R3</accession>